<dbReference type="GO" id="GO:0016787">
    <property type="term" value="F:hydrolase activity"/>
    <property type="evidence" value="ECO:0007669"/>
    <property type="project" value="UniProtKB-KW"/>
</dbReference>
<evidence type="ECO:0000259" key="4">
    <source>
        <dbReference type="PROSITE" id="PS51206"/>
    </source>
</evidence>
<sequence>MHSGSNNFNLLKRGRNVYYRCHGVDCSHKPAKKLGVLDDLKAALQDATTEPVDPHDDMQMGCLLAWYEWQRERFLGTLYSKHRDLEGYVVDGNLKHLDIEEVNSKVLKEIKMATEACMKELDESMPSFGKINVQDIVDVRKCMHSVVNDLHVPGLLDIFDQDHAVANAPNGLIDLQTGALLPHHPQNLCNNQTSVYVSGASLRPTSRFRTFLMEILPSEAIDWLQMFLGYCLTGETSEELLVIANGFSGANGKSALKQALERAFGSYICAENKAIFIKPTFKANATAASTHLMQIRTKRFVTNDESDGVEELNGPFLKEASGGGKLNARELFCKPQSYVPQYKLCLFTNFRPHFPSDDAALIRRIVLIMFNYTFKNPNELDATNKWHKPIDLSVKPYFESDEGAADTLDFCVRGAMMYYEKKALAPAAKVLSPIPAIFKAAADEYAEENDRLQAFIDEACFTQDPTAKIAKSDFVEAFKDFLYAGGHDVGLAGDGLARAMRLKGYLQQPPNGGKALMVRTNDGRSRGRGFFGIRLKTDDELQAEEH</sequence>
<dbReference type="Proteomes" id="UP000054558">
    <property type="component" value="Unassembled WGS sequence"/>
</dbReference>
<evidence type="ECO:0000313" key="6">
    <source>
        <dbReference type="Proteomes" id="UP000054558"/>
    </source>
</evidence>
<dbReference type="PANTHER" id="PTHR35372:SF2">
    <property type="entry name" value="SF3 HELICASE DOMAIN-CONTAINING PROTEIN"/>
    <property type="match status" value="1"/>
</dbReference>
<dbReference type="AlphaFoldDB" id="A0A1Y1IMJ7"/>
<keyword evidence="6" id="KW-1185">Reference proteome</keyword>
<dbReference type="GO" id="GO:0005524">
    <property type="term" value="F:ATP binding"/>
    <property type="evidence" value="ECO:0007669"/>
    <property type="project" value="UniProtKB-KW"/>
</dbReference>
<keyword evidence="1" id="KW-0547">Nucleotide-binding</keyword>
<evidence type="ECO:0000313" key="5">
    <source>
        <dbReference type="EMBL" id="GAQ92100.1"/>
    </source>
</evidence>
<dbReference type="Pfam" id="PF08706">
    <property type="entry name" value="D5_N"/>
    <property type="match status" value="1"/>
</dbReference>
<evidence type="ECO:0000256" key="1">
    <source>
        <dbReference type="ARBA" id="ARBA00022741"/>
    </source>
</evidence>
<keyword evidence="3" id="KW-0067">ATP-binding</keyword>
<protein>
    <recommendedName>
        <fullName evidence="4">SF3 helicase domain-containing protein</fullName>
    </recommendedName>
</protein>
<evidence type="ECO:0000256" key="3">
    <source>
        <dbReference type="ARBA" id="ARBA00022840"/>
    </source>
</evidence>
<dbReference type="OrthoDB" id="2151871at2759"/>
<gene>
    <name evidence="5" type="ORF">KFL_009210020</name>
</gene>
<accession>A0A1Y1IMJ7</accession>
<dbReference type="PANTHER" id="PTHR35372">
    <property type="entry name" value="ATP BINDING PROTEIN-RELATED"/>
    <property type="match status" value="1"/>
</dbReference>
<dbReference type="EMBL" id="DF237870">
    <property type="protein sequence ID" value="GAQ92100.1"/>
    <property type="molecule type" value="Genomic_DNA"/>
</dbReference>
<keyword evidence="2" id="KW-0378">Hydrolase</keyword>
<reference evidence="5 6" key="1">
    <citation type="journal article" date="2014" name="Nat. Commun.">
        <title>Klebsormidium flaccidum genome reveals primary factors for plant terrestrial adaptation.</title>
        <authorList>
            <person name="Hori K."/>
            <person name="Maruyama F."/>
            <person name="Fujisawa T."/>
            <person name="Togashi T."/>
            <person name="Yamamoto N."/>
            <person name="Seo M."/>
            <person name="Sato S."/>
            <person name="Yamada T."/>
            <person name="Mori H."/>
            <person name="Tajima N."/>
            <person name="Moriyama T."/>
            <person name="Ikeuchi M."/>
            <person name="Watanabe M."/>
            <person name="Wada H."/>
            <person name="Kobayashi K."/>
            <person name="Saito M."/>
            <person name="Masuda T."/>
            <person name="Sasaki-Sekimoto Y."/>
            <person name="Mashiguchi K."/>
            <person name="Awai K."/>
            <person name="Shimojima M."/>
            <person name="Masuda S."/>
            <person name="Iwai M."/>
            <person name="Nobusawa T."/>
            <person name="Narise T."/>
            <person name="Kondo S."/>
            <person name="Saito H."/>
            <person name="Sato R."/>
            <person name="Murakawa M."/>
            <person name="Ihara Y."/>
            <person name="Oshima-Yamada Y."/>
            <person name="Ohtaka K."/>
            <person name="Satoh M."/>
            <person name="Sonobe K."/>
            <person name="Ishii M."/>
            <person name="Ohtani R."/>
            <person name="Kanamori-Sato M."/>
            <person name="Honoki R."/>
            <person name="Miyazaki D."/>
            <person name="Mochizuki H."/>
            <person name="Umetsu J."/>
            <person name="Higashi K."/>
            <person name="Shibata D."/>
            <person name="Kamiya Y."/>
            <person name="Sato N."/>
            <person name="Nakamura Y."/>
            <person name="Tabata S."/>
            <person name="Ida S."/>
            <person name="Kurokawa K."/>
            <person name="Ohta H."/>
        </authorList>
    </citation>
    <scope>NUCLEOTIDE SEQUENCE [LARGE SCALE GENOMIC DNA]</scope>
    <source>
        <strain evidence="5 6">NIES-2285</strain>
    </source>
</reference>
<organism evidence="5 6">
    <name type="scientific">Klebsormidium nitens</name>
    <name type="common">Green alga</name>
    <name type="synonym">Ulothrix nitens</name>
    <dbReference type="NCBI Taxonomy" id="105231"/>
    <lineage>
        <taxon>Eukaryota</taxon>
        <taxon>Viridiplantae</taxon>
        <taxon>Streptophyta</taxon>
        <taxon>Klebsormidiophyceae</taxon>
        <taxon>Klebsormidiales</taxon>
        <taxon>Klebsormidiaceae</taxon>
        <taxon>Klebsormidium</taxon>
    </lineage>
</organism>
<evidence type="ECO:0000256" key="2">
    <source>
        <dbReference type="ARBA" id="ARBA00022801"/>
    </source>
</evidence>
<name>A0A1Y1IMJ7_KLENI</name>
<dbReference type="InterPro" id="IPR051620">
    <property type="entry name" value="ORF904-like_C"/>
</dbReference>
<proteinExistence type="predicted"/>
<dbReference type="InterPro" id="IPR014015">
    <property type="entry name" value="Helicase_SF3_DNA-vir"/>
</dbReference>
<feature type="domain" description="SF3 helicase" evidence="4">
    <location>
        <begin position="219"/>
        <end position="383"/>
    </location>
</feature>
<dbReference type="InterPro" id="IPR014818">
    <property type="entry name" value="Phage/plasmid_primase_P4_C"/>
</dbReference>
<dbReference type="PROSITE" id="PS51206">
    <property type="entry name" value="SF3_HELICASE_1"/>
    <property type="match status" value="1"/>
</dbReference>